<keyword evidence="5 13" id="KW-0732">Signal</keyword>
<evidence type="ECO:0000256" key="5">
    <source>
        <dbReference type="ARBA" id="ARBA00022729"/>
    </source>
</evidence>
<feature type="domain" description="G-protein coupled receptors family 3 profile" evidence="14">
    <location>
        <begin position="354"/>
        <end position="618"/>
    </location>
</feature>
<dbReference type="PROSITE" id="PS50259">
    <property type="entry name" value="G_PROTEIN_RECEP_F3_4"/>
    <property type="match status" value="1"/>
</dbReference>
<keyword evidence="9" id="KW-0675">Receptor</keyword>
<feature type="transmembrane region" description="Helical" evidence="12">
    <location>
        <begin position="391"/>
        <end position="413"/>
    </location>
</feature>
<dbReference type="GeneID" id="115464402"/>
<dbReference type="Pfam" id="PF07562">
    <property type="entry name" value="NCD3G"/>
    <property type="match status" value="1"/>
</dbReference>
<accession>A0A6P7XK06</accession>
<reference evidence="16" key="1">
    <citation type="submission" date="2025-08" db="UniProtKB">
        <authorList>
            <consortium name="RefSeq"/>
        </authorList>
    </citation>
    <scope>IDENTIFICATION</scope>
</reference>
<evidence type="ECO:0000256" key="8">
    <source>
        <dbReference type="ARBA" id="ARBA00023136"/>
    </source>
</evidence>
<dbReference type="GO" id="GO:0004930">
    <property type="term" value="F:G protein-coupled receptor activity"/>
    <property type="evidence" value="ECO:0007669"/>
    <property type="project" value="UniProtKB-KW"/>
</dbReference>
<dbReference type="PRINTS" id="PR00248">
    <property type="entry name" value="GPCRMGR"/>
</dbReference>
<dbReference type="SUPFAM" id="SSF53822">
    <property type="entry name" value="Periplasmic binding protein-like I"/>
    <property type="match status" value="1"/>
</dbReference>
<proteinExistence type="inferred from homology"/>
<evidence type="ECO:0000256" key="7">
    <source>
        <dbReference type="ARBA" id="ARBA00023040"/>
    </source>
</evidence>
<dbReference type="Pfam" id="PF01094">
    <property type="entry name" value="ANF_receptor"/>
    <property type="match status" value="1"/>
</dbReference>
<dbReference type="InterPro" id="IPR017979">
    <property type="entry name" value="GPCR_3_CS"/>
</dbReference>
<keyword evidence="7" id="KW-0297">G-protein coupled receptor</keyword>
<dbReference type="PANTHER" id="PTHR24061:SF599">
    <property type="entry name" value="G-PROTEIN COUPLED RECEPTORS FAMILY 3 PROFILE DOMAIN-CONTAINING PROTEIN"/>
    <property type="match status" value="1"/>
</dbReference>
<protein>
    <submittedName>
        <fullName evidence="16">Vomeronasal type-2 receptor 26-like</fullName>
    </submittedName>
</protein>
<keyword evidence="8 12" id="KW-0472">Membrane</keyword>
<dbReference type="InterPro" id="IPR028082">
    <property type="entry name" value="Peripla_BP_I"/>
</dbReference>
<feature type="transmembrane region" description="Helical" evidence="12">
    <location>
        <begin position="513"/>
        <end position="536"/>
    </location>
</feature>
<evidence type="ECO:0000313" key="16">
    <source>
        <dbReference type="RefSeq" id="XP_030050644.1"/>
    </source>
</evidence>
<gene>
    <name evidence="16" type="primary">LOC115464402</name>
</gene>
<keyword evidence="3" id="KW-1003">Cell membrane</keyword>
<dbReference type="InterPro" id="IPR038550">
    <property type="entry name" value="GPCR_3_9-Cys_sf"/>
</dbReference>
<dbReference type="InterPro" id="IPR011500">
    <property type="entry name" value="GPCR_3_9-Cys_dom"/>
</dbReference>
<dbReference type="CDD" id="cd15283">
    <property type="entry name" value="7tmC_V2R_pheromone"/>
    <property type="match status" value="1"/>
</dbReference>
<feature type="transmembrane region" description="Helical" evidence="12">
    <location>
        <begin position="469"/>
        <end position="493"/>
    </location>
</feature>
<keyword evidence="15" id="KW-1185">Reference proteome</keyword>
<feature type="transmembrane region" description="Helical" evidence="12">
    <location>
        <begin position="425"/>
        <end position="448"/>
    </location>
</feature>
<feature type="signal peptide" evidence="13">
    <location>
        <begin position="1"/>
        <end position="21"/>
    </location>
</feature>
<evidence type="ECO:0000256" key="4">
    <source>
        <dbReference type="ARBA" id="ARBA00022692"/>
    </source>
</evidence>
<keyword evidence="6 12" id="KW-1133">Transmembrane helix</keyword>
<dbReference type="AlphaFoldDB" id="A0A6P7XK06"/>
<dbReference type="GO" id="GO:0005886">
    <property type="term" value="C:plasma membrane"/>
    <property type="evidence" value="ECO:0007669"/>
    <property type="project" value="UniProtKB-SubCell"/>
</dbReference>
<keyword evidence="4 12" id="KW-0812">Transmembrane</keyword>
<evidence type="ECO:0000256" key="3">
    <source>
        <dbReference type="ARBA" id="ARBA00022475"/>
    </source>
</evidence>
<dbReference type="InParanoid" id="A0A6P7XK06"/>
<evidence type="ECO:0000256" key="13">
    <source>
        <dbReference type="SAM" id="SignalP"/>
    </source>
</evidence>
<dbReference type="Gene3D" id="2.10.50.30">
    <property type="entry name" value="GPCR, family 3, nine cysteines domain"/>
    <property type="match status" value="1"/>
</dbReference>
<evidence type="ECO:0000256" key="2">
    <source>
        <dbReference type="ARBA" id="ARBA00007242"/>
    </source>
</evidence>
<evidence type="ECO:0000256" key="1">
    <source>
        <dbReference type="ARBA" id="ARBA00004651"/>
    </source>
</evidence>
<organism evidence="15 16">
    <name type="scientific">Microcaecilia unicolor</name>
    <dbReference type="NCBI Taxonomy" id="1415580"/>
    <lineage>
        <taxon>Eukaryota</taxon>
        <taxon>Metazoa</taxon>
        <taxon>Chordata</taxon>
        <taxon>Craniata</taxon>
        <taxon>Vertebrata</taxon>
        <taxon>Euteleostomi</taxon>
        <taxon>Amphibia</taxon>
        <taxon>Gymnophiona</taxon>
        <taxon>Siphonopidae</taxon>
        <taxon>Microcaecilia</taxon>
    </lineage>
</organism>
<feature type="transmembrane region" description="Helical" evidence="12">
    <location>
        <begin position="580"/>
        <end position="604"/>
    </location>
</feature>
<feature type="chain" id="PRO_5027732144" evidence="13">
    <location>
        <begin position="22"/>
        <end position="706"/>
    </location>
</feature>
<dbReference type="Gene3D" id="3.40.50.2300">
    <property type="match status" value="1"/>
</dbReference>
<dbReference type="InterPro" id="IPR004073">
    <property type="entry name" value="GPCR_3_vmron_rcpt_2"/>
</dbReference>
<dbReference type="KEGG" id="muo:115464402"/>
<name>A0A6P7XK06_9AMPH</name>
<feature type="transmembrane region" description="Helical" evidence="12">
    <location>
        <begin position="548"/>
        <end position="568"/>
    </location>
</feature>
<evidence type="ECO:0000313" key="15">
    <source>
        <dbReference type="Proteomes" id="UP000515156"/>
    </source>
</evidence>
<comment type="subcellular location">
    <subcellularLocation>
        <location evidence="1">Cell membrane</location>
        <topology evidence="1">Multi-pass membrane protein</topology>
    </subcellularLocation>
</comment>
<dbReference type="FunFam" id="2.10.50.30:FF:000002">
    <property type="entry name" value="Vomeronasal 2 receptor, h1"/>
    <property type="match status" value="1"/>
</dbReference>
<evidence type="ECO:0000256" key="10">
    <source>
        <dbReference type="ARBA" id="ARBA00023180"/>
    </source>
</evidence>
<evidence type="ECO:0000256" key="12">
    <source>
        <dbReference type="SAM" id="Phobius"/>
    </source>
</evidence>
<dbReference type="InterPro" id="IPR000068">
    <property type="entry name" value="GPCR_3_Ca_sens_rcpt-rel"/>
</dbReference>
<keyword evidence="10" id="KW-0325">Glycoprotein</keyword>
<evidence type="ECO:0000256" key="9">
    <source>
        <dbReference type="ARBA" id="ARBA00023170"/>
    </source>
</evidence>
<dbReference type="RefSeq" id="XP_030050644.1">
    <property type="nucleotide sequence ID" value="XM_030194784.1"/>
</dbReference>
<evidence type="ECO:0000256" key="11">
    <source>
        <dbReference type="ARBA" id="ARBA00023224"/>
    </source>
</evidence>
<dbReference type="InterPro" id="IPR001828">
    <property type="entry name" value="ANF_lig-bd_rcpt"/>
</dbReference>
<dbReference type="PANTHER" id="PTHR24061">
    <property type="entry name" value="CALCIUM-SENSING RECEPTOR-RELATED"/>
    <property type="match status" value="1"/>
</dbReference>
<feature type="transmembrane region" description="Helical" evidence="12">
    <location>
        <begin position="353"/>
        <end position="379"/>
    </location>
</feature>
<dbReference type="PROSITE" id="PS00981">
    <property type="entry name" value="G_PROTEIN_RECEP_F3_3"/>
    <property type="match status" value="1"/>
</dbReference>
<dbReference type="OrthoDB" id="5984008at2759"/>
<evidence type="ECO:0000259" key="14">
    <source>
        <dbReference type="PROSITE" id="PS50259"/>
    </source>
</evidence>
<sequence length="706" mass="79634">MAAILGLIMILCYIQRKTTEGQCPPMKYGRVKPGYHRDGDIMIGGIITMTHVILTEPPSYTTFPIWSINYIYYPENYYDYLAFISAVEEINNSSKLLPNITLGFHLYDSYLHPFFVFGAAMRIFTGMDTWVPNFRCKISGTLAAIIEGLQSEESRWMSNMFRMYHYPQFLHEAESLNDKLTQLDISTIQFGGSASTHAFSTHFLSNIIANNTNLQTSTLRTIWIEEIFFNENRELNPDYSIINLAYLPNGEQNREIVGSYNPYASQGKDFIINEKAITPPQTKCSESCPPGFMKLTRKGKPICCFDCIPCPQGEISNQSDMDNCMKCREDHWSNHKRDTCIPKLKIFLSYEEALGMVLTTSSIFFSLINSIILGIFIHYRDTPIVKANNRNISYILLISLMICFLCSLMFIGHPEPMTCILRNTTFGMTFSISLSSILAKTITVVMAFHATKPGSKLRKWMGSRISYSIILSCSLFQFILCLIWLFTAPPFPYHNMQSETGAILIECNEGSMIAFYCVLGFLGFLAGISFITGFLSRNLPDSFNEAKYITFSMLVFCSVWITFIPTYLSTRGKYMVAVEIFAIQASSVGLLGCIFMPKCCIILLRSDMNSRKYLTKKSLSRQLPFSGIQGMATKKVHLDIQDSRNCECGGAGGKSWSRSGDLEWDAESWTLRAGCWELGAEAWSWMLGAEAGSWTLRAGTEAGSIS</sequence>
<dbReference type="InterPro" id="IPR000337">
    <property type="entry name" value="GPCR_3"/>
</dbReference>
<dbReference type="Pfam" id="PF00003">
    <property type="entry name" value="7tm_3"/>
    <property type="match status" value="1"/>
</dbReference>
<dbReference type="PRINTS" id="PR01535">
    <property type="entry name" value="VOMERONASL2R"/>
</dbReference>
<evidence type="ECO:0000256" key="6">
    <source>
        <dbReference type="ARBA" id="ARBA00022989"/>
    </source>
</evidence>
<dbReference type="InterPro" id="IPR017978">
    <property type="entry name" value="GPCR_3_C"/>
</dbReference>
<comment type="similarity">
    <text evidence="2">Belongs to the G-protein coupled receptor 3 family.</text>
</comment>
<keyword evidence="11" id="KW-0807">Transducer</keyword>
<dbReference type="Proteomes" id="UP000515156">
    <property type="component" value="Chromosome 3"/>
</dbReference>